<dbReference type="InterPro" id="IPR001266">
    <property type="entry name" value="Ribosomal_eS19"/>
</dbReference>
<dbReference type="FunFam" id="1.10.10.10:FF:000118">
    <property type="entry name" value="40S ribosomal protein S19"/>
    <property type="match status" value="1"/>
</dbReference>
<dbReference type="InterPro" id="IPR036390">
    <property type="entry name" value="WH_DNA-bd_sf"/>
</dbReference>
<evidence type="ECO:0000259" key="6">
    <source>
        <dbReference type="Pfam" id="PF04676"/>
    </source>
</evidence>
<feature type="region of interest" description="Disordered" evidence="5">
    <location>
        <begin position="188"/>
        <end position="238"/>
    </location>
</feature>
<keyword evidence="9" id="KW-1185">Reference proteome</keyword>
<evidence type="ECO:0000313" key="9">
    <source>
        <dbReference type="Proteomes" id="UP000295192"/>
    </source>
</evidence>
<dbReference type="GO" id="GO:0071014">
    <property type="term" value="C:post-mRNA release spliceosomal complex"/>
    <property type="evidence" value="ECO:0007669"/>
    <property type="project" value="TreeGrafter"/>
</dbReference>
<accession>A0A484AWZ6</accession>
<dbReference type="Pfam" id="PF04677">
    <property type="entry name" value="CwfJ_C_1"/>
    <property type="match status" value="1"/>
</dbReference>
<dbReference type="EMBL" id="LSRL02000546">
    <property type="protein sequence ID" value="TDG40522.1"/>
    <property type="molecule type" value="Genomic_DNA"/>
</dbReference>
<dbReference type="InterPro" id="IPR006768">
    <property type="entry name" value="Cwf19-like_C_dom-1"/>
</dbReference>
<organism evidence="8 9">
    <name type="scientific">Drosophila navojoa</name>
    <name type="common">Fruit fly</name>
    <dbReference type="NCBI Taxonomy" id="7232"/>
    <lineage>
        <taxon>Eukaryota</taxon>
        <taxon>Metazoa</taxon>
        <taxon>Ecdysozoa</taxon>
        <taxon>Arthropoda</taxon>
        <taxon>Hexapoda</taxon>
        <taxon>Insecta</taxon>
        <taxon>Pterygota</taxon>
        <taxon>Neoptera</taxon>
        <taxon>Endopterygota</taxon>
        <taxon>Diptera</taxon>
        <taxon>Brachycera</taxon>
        <taxon>Muscomorpha</taxon>
        <taxon>Ephydroidea</taxon>
        <taxon>Drosophilidae</taxon>
        <taxon>Drosophila</taxon>
    </lineage>
</organism>
<comment type="similarity">
    <text evidence="1">Belongs to the CWF19 family.</text>
</comment>
<evidence type="ECO:0000256" key="1">
    <source>
        <dbReference type="ARBA" id="ARBA00006795"/>
    </source>
</evidence>
<name>A0A484AWZ6_DRONA</name>
<dbReference type="Pfam" id="PF01090">
    <property type="entry name" value="Ribosomal_S19e"/>
    <property type="match status" value="1"/>
</dbReference>
<dbReference type="STRING" id="7232.A0A484AWZ6"/>
<dbReference type="GO" id="GO:0003735">
    <property type="term" value="F:structural constituent of ribosome"/>
    <property type="evidence" value="ECO:0007669"/>
    <property type="project" value="InterPro"/>
</dbReference>
<dbReference type="PROSITE" id="PS00628">
    <property type="entry name" value="RIBOSOMAL_S19E"/>
    <property type="match status" value="1"/>
</dbReference>
<dbReference type="PANTHER" id="PTHR12072">
    <property type="entry name" value="CWF19, CELL CYCLE CONTROL PROTEIN"/>
    <property type="match status" value="1"/>
</dbReference>
<dbReference type="OrthoDB" id="2113965at2759"/>
<feature type="domain" description="Cwf19-like C-terminal" evidence="7">
    <location>
        <begin position="420"/>
        <end position="543"/>
    </location>
</feature>
<reference evidence="8 9" key="1">
    <citation type="journal article" date="2019" name="J. Hered.">
        <title>An Improved Genome Assembly for Drosophila navojoa, the Basal Species in the mojavensis Cluster.</title>
        <authorList>
            <person name="Vanderlinde T."/>
            <person name="Dupim E.G."/>
            <person name="Nazario-Yepiz N.O."/>
            <person name="Carvalho A.B."/>
        </authorList>
    </citation>
    <scope>NUCLEOTIDE SEQUENCE [LARGE SCALE GENOMIC DNA]</scope>
    <source>
        <strain evidence="8">Navoj_Jal97</strain>
        <tissue evidence="8">Whole organism</tissue>
    </source>
</reference>
<dbReference type="InterPro" id="IPR018277">
    <property type="entry name" value="Ribosomal_eS19_CS"/>
</dbReference>
<dbReference type="AlphaFoldDB" id="A0A484AWZ6"/>
<evidence type="ECO:0000256" key="3">
    <source>
        <dbReference type="ARBA" id="ARBA00022980"/>
    </source>
</evidence>
<keyword evidence="4" id="KW-0687">Ribonucleoprotein</keyword>
<feature type="region of interest" description="Disordered" evidence="5">
    <location>
        <begin position="1"/>
        <end position="126"/>
    </location>
</feature>
<dbReference type="InterPro" id="IPR006767">
    <property type="entry name" value="Cwf19-like_C_dom-2"/>
</dbReference>
<protein>
    <recommendedName>
        <fullName evidence="10">Cwf19-like C-terminal domain-containing protein</fullName>
    </recommendedName>
</protein>
<feature type="compositionally biased region" description="Low complexity" evidence="5">
    <location>
        <begin position="80"/>
        <end position="100"/>
    </location>
</feature>
<evidence type="ECO:0000259" key="7">
    <source>
        <dbReference type="Pfam" id="PF04677"/>
    </source>
</evidence>
<dbReference type="InterPro" id="IPR036388">
    <property type="entry name" value="WH-like_DNA-bd_sf"/>
</dbReference>
<feature type="domain" description="Cwf19-like protein C-terminal" evidence="6">
    <location>
        <begin position="552"/>
        <end position="623"/>
    </location>
</feature>
<proteinExistence type="inferred from homology"/>
<dbReference type="GO" id="GO:0002181">
    <property type="term" value="P:cytoplasmic translation"/>
    <property type="evidence" value="ECO:0007669"/>
    <property type="project" value="UniProtKB-ARBA"/>
</dbReference>
<feature type="compositionally biased region" description="Polar residues" evidence="5">
    <location>
        <begin position="203"/>
        <end position="217"/>
    </location>
</feature>
<keyword evidence="3" id="KW-0689">Ribosomal protein</keyword>
<evidence type="ECO:0000256" key="4">
    <source>
        <dbReference type="ARBA" id="ARBA00023274"/>
    </source>
</evidence>
<dbReference type="Pfam" id="PF04676">
    <property type="entry name" value="CwfJ_C_2"/>
    <property type="match status" value="1"/>
</dbReference>
<dbReference type="SMART" id="SM01413">
    <property type="entry name" value="Ribosomal_S19e"/>
    <property type="match status" value="1"/>
</dbReference>
<dbReference type="OMA" id="PWHVGLQ"/>
<dbReference type="Gene3D" id="1.10.10.10">
    <property type="entry name" value="Winged helix-like DNA-binding domain superfamily/Winged helix DNA-binding domain"/>
    <property type="match status" value="1"/>
</dbReference>
<feature type="compositionally biased region" description="Basic residues" evidence="5">
    <location>
        <begin position="40"/>
        <end position="79"/>
    </location>
</feature>
<dbReference type="InterPro" id="IPR040194">
    <property type="entry name" value="Cwf19-like"/>
</dbReference>
<sequence length="786" mass="88790">MERDESRTAPGQQAKESQAEKQKNDVSGDTNWVVPTAKPKMSRRAKSATSKSKKLKKKTKKSKHSKKSLKKKHKKKRKYSSSSDSDSDSDSSSSTSSSESDSTREKAKRSRKSADKGVATAPLPIVPKPLLQRDSWMTDSTDLKLNTFSKERREAIKPNAKLQQIDAYNPAENINELNPYWKNNGTGLPAFKKPAEDDDERPTQSTASKYVGSSNWKKPTRNLDDGLVNPNGHESRDRSLECTDNEMQQRTNVPIPLTDAQFNALAARVVKAEIKGDVKLVADLKKQLEMARKARAEHLASGKNHSESTRTEQKSEHILLTRADASGNVRPLLQAKADRKLVDKMQKMAETTSDGNRYDIKQMFEREKYATSAESNLQYANILSKNEKLNDDLDGIFEDRVRKDMAEGNNEQRELNRAVKEQQKMSATLDNCERCFDSQKLAKERLLSVGTKVYLTLPSHVGLQPDHCILTSVQHVSACTLLDEDVWEELTTFRKALTQMFAAQNRDVIFFEIANKLYRRQHLSVHCIPIPQSKGEIAPFYFKKAIEESEQEWSINKQLISLGKKSLRAAIPKGLPYFWVHFGMDRGFAHVIEDQERFPPNYAQQIIAGMLDLEMRHWRNPPKGHNIHINMPGVTVKDIDQHAVTKAVAVFLKKTGKLKVPDQMDIIKTAKFKELAPYDPDWFYVRCASIMRHLYHRSPAGVGSITKIYGGRKRNGVHPSHFCRAADGAARKALQALEHARLVEKHPEGGRKLSSIGQRDLDRIANQIVAKQRDAAKQTGPIVISK</sequence>
<dbReference type="SUPFAM" id="SSF46785">
    <property type="entry name" value="Winged helix' DNA-binding domain"/>
    <property type="match status" value="1"/>
</dbReference>
<gene>
    <name evidence="8" type="ORF">AWZ03_013056</name>
</gene>
<dbReference type="Proteomes" id="UP000295192">
    <property type="component" value="Unassembled WGS sequence"/>
</dbReference>
<comment type="caution">
    <text evidence="8">The sequence shown here is derived from an EMBL/GenBank/DDBJ whole genome shotgun (WGS) entry which is preliminary data.</text>
</comment>
<evidence type="ECO:0000256" key="2">
    <source>
        <dbReference type="ARBA" id="ARBA00010014"/>
    </source>
</evidence>
<evidence type="ECO:0008006" key="10">
    <source>
        <dbReference type="Google" id="ProtNLM"/>
    </source>
</evidence>
<evidence type="ECO:0000256" key="5">
    <source>
        <dbReference type="SAM" id="MobiDB-lite"/>
    </source>
</evidence>
<dbReference type="GO" id="GO:0005840">
    <property type="term" value="C:ribosome"/>
    <property type="evidence" value="ECO:0007669"/>
    <property type="project" value="UniProtKB-KW"/>
</dbReference>
<evidence type="ECO:0000313" key="8">
    <source>
        <dbReference type="EMBL" id="TDG40522.1"/>
    </source>
</evidence>
<dbReference type="PANTHER" id="PTHR12072:SF5">
    <property type="entry name" value="CWF19-LIKE PROTEIN 2"/>
    <property type="match status" value="1"/>
</dbReference>
<comment type="similarity">
    <text evidence="2">Belongs to the eukaryotic ribosomal protein eS19 family.</text>
</comment>
<dbReference type="GO" id="GO:0000398">
    <property type="term" value="P:mRNA splicing, via spliceosome"/>
    <property type="evidence" value="ECO:0007669"/>
    <property type="project" value="TreeGrafter"/>
</dbReference>
<feature type="compositionally biased region" description="Basic and acidic residues" evidence="5">
    <location>
        <begin position="17"/>
        <end position="26"/>
    </location>
</feature>